<dbReference type="PANTHER" id="PTHR20883">
    <property type="entry name" value="PHYTANOYL-COA DIOXYGENASE DOMAIN CONTAINING 1"/>
    <property type="match status" value="1"/>
</dbReference>
<gene>
    <name evidence="2" type="ORF">FBZ87_109164</name>
</gene>
<accession>A0A560JDP9</accession>
<dbReference type="Gene3D" id="2.60.120.620">
    <property type="entry name" value="q2cbj1_9rhob like domain"/>
    <property type="match status" value="1"/>
</dbReference>
<keyword evidence="2" id="KW-0560">Oxidoreductase</keyword>
<keyword evidence="2" id="KW-0223">Dioxygenase</keyword>
<evidence type="ECO:0000313" key="2">
    <source>
        <dbReference type="EMBL" id="TWB69323.1"/>
    </source>
</evidence>
<dbReference type="GO" id="GO:0005506">
    <property type="term" value="F:iron ion binding"/>
    <property type="evidence" value="ECO:0007669"/>
    <property type="project" value="UniProtKB-ARBA"/>
</dbReference>
<dbReference type="SUPFAM" id="SSF51197">
    <property type="entry name" value="Clavaminate synthase-like"/>
    <property type="match status" value="1"/>
</dbReference>
<dbReference type="Pfam" id="PF05721">
    <property type="entry name" value="PhyH"/>
    <property type="match status" value="1"/>
</dbReference>
<dbReference type="EMBL" id="VITV01000009">
    <property type="protein sequence ID" value="TWB69323.1"/>
    <property type="molecule type" value="Genomic_DNA"/>
</dbReference>
<comment type="caution">
    <text evidence="2">The sequence shown here is derived from an EMBL/GenBank/DDBJ whole genome shotgun (WGS) entry which is preliminary data.</text>
</comment>
<proteinExistence type="predicted"/>
<dbReference type="PANTHER" id="PTHR20883:SF48">
    <property type="entry name" value="ECTOINE DIOXYGENASE"/>
    <property type="match status" value="1"/>
</dbReference>
<comment type="cofactor">
    <cofactor evidence="1">
        <name>Fe(2+)</name>
        <dbReference type="ChEBI" id="CHEBI:29033"/>
    </cofactor>
</comment>
<dbReference type="InterPro" id="IPR008775">
    <property type="entry name" value="Phytyl_CoA_dOase-like"/>
</dbReference>
<protein>
    <submittedName>
        <fullName evidence="2">Ectoine hydroxylase-related dioxygenase (Phytanoyl-CoA dioxygenase family)</fullName>
    </submittedName>
</protein>
<evidence type="ECO:0000256" key="1">
    <source>
        <dbReference type="ARBA" id="ARBA00001954"/>
    </source>
</evidence>
<dbReference type="GO" id="GO:0016706">
    <property type="term" value="F:2-oxoglutarate-dependent dioxygenase activity"/>
    <property type="evidence" value="ECO:0007669"/>
    <property type="project" value="UniProtKB-ARBA"/>
</dbReference>
<dbReference type="RefSeq" id="WP_186454925.1">
    <property type="nucleotide sequence ID" value="NZ_JARPAF010000001.1"/>
</dbReference>
<dbReference type="Proteomes" id="UP000320516">
    <property type="component" value="Unassembled WGS sequence"/>
</dbReference>
<sequence>MSPVPHSISPWVVTNRPPATPVYGLLRLASTLHCSEPIDGIWVELNFGGVTQRFAASDIATKVGEAAWELAVLANSHLVPNGVVNLRVTTGIATGPFAEMPGLELLISNQGTLADSVRADLLAHGSPVLIAGHVDSAMYPFSHGQSVAWFNQPDAIAAAADVPLSVEPAADAEAAIQHLIRWGFTVLHEAVPIETVTAFNNAVEAALLSGRLLHRPGSSERIHDAHRLPEGRKIWLFPPVLDFLKRWFRDDACACQTLLYVNGSQQDAHQDTIHLTPYPAGYMCGVWVALEDVRPESGELFVYPGSHRTPRLLAEPLGLAKVTSDYSSYVVFGDEINRLLNAGGFERLVYRPKAGQILVWHENLIHGGGIRVNSEITRRSIVSHYYARGGVGFYDSRGEAAYLETLD</sequence>
<dbReference type="AlphaFoldDB" id="A0A560JDP9"/>
<reference evidence="2 3" key="1">
    <citation type="submission" date="2019-06" db="EMBL/GenBank/DDBJ databases">
        <title>Genomic Encyclopedia of Type Strains, Phase IV (KMG-V): Genome sequencing to study the core and pangenomes of soil and plant-associated prokaryotes.</title>
        <authorList>
            <person name="Whitman W."/>
        </authorList>
    </citation>
    <scope>NUCLEOTIDE SEQUENCE [LARGE SCALE GENOMIC DNA]</scope>
    <source>
        <strain evidence="2 3">BR 12005</strain>
    </source>
</reference>
<evidence type="ECO:0000313" key="3">
    <source>
        <dbReference type="Proteomes" id="UP000320516"/>
    </source>
</evidence>
<organism evidence="2 3">
    <name type="scientific">Nitrospirillum amazonense</name>
    <dbReference type="NCBI Taxonomy" id="28077"/>
    <lineage>
        <taxon>Bacteria</taxon>
        <taxon>Pseudomonadati</taxon>
        <taxon>Pseudomonadota</taxon>
        <taxon>Alphaproteobacteria</taxon>
        <taxon>Rhodospirillales</taxon>
        <taxon>Azospirillaceae</taxon>
        <taxon>Nitrospirillum</taxon>
    </lineage>
</organism>
<name>A0A560JDP9_9PROT</name>